<dbReference type="InterPro" id="IPR010982">
    <property type="entry name" value="Lambda_DNA-bd_dom_sf"/>
</dbReference>
<dbReference type="PANTHER" id="PTHR46558:SF9">
    <property type="entry name" value="TRANSCRIPTIONAL REGULATOR, PBSX FAMILY"/>
    <property type="match status" value="1"/>
</dbReference>
<comment type="caution">
    <text evidence="3">The sequence shown here is derived from an EMBL/GenBank/DDBJ whole genome shotgun (WGS) entry which is preliminary data.</text>
</comment>
<dbReference type="Pfam" id="PF01381">
    <property type="entry name" value="HTH_3"/>
    <property type="match status" value="1"/>
</dbReference>
<dbReference type="AlphaFoldDB" id="A0A7X0T759"/>
<dbReference type="SMART" id="SM00530">
    <property type="entry name" value="HTH_XRE"/>
    <property type="match status" value="1"/>
</dbReference>
<dbReference type="PROSITE" id="PS50943">
    <property type="entry name" value="HTH_CROC1"/>
    <property type="match status" value="1"/>
</dbReference>
<evidence type="ECO:0000313" key="4">
    <source>
        <dbReference type="Proteomes" id="UP000522007"/>
    </source>
</evidence>
<keyword evidence="1" id="KW-0238">DNA-binding</keyword>
<name>A0A7X0T759_LISWE</name>
<dbReference type="Gene3D" id="1.10.260.40">
    <property type="entry name" value="lambda repressor-like DNA-binding domains"/>
    <property type="match status" value="1"/>
</dbReference>
<protein>
    <submittedName>
        <fullName evidence="3">Helix-turn-helix transcriptional regulator</fullName>
    </submittedName>
</protein>
<feature type="domain" description="HTH cro/C1-type" evidence="2">
    <location>
        <begin position="7"/>
        <end position="61"/>
    </location>
</feature>
<dbReference type="Proteomes" id="UP000522007">
    <property type="component" value="Unassembled WGS sequence"/>
</dbReference>
<dbReference type="InterPro" id="IPR001387">
    <property type="entry name" value="Cro/C1-type_HTH"/>
</dbReference>
<sequence length="67" mass="7688">MIVTIKVKIIREEKVITQNELAHSLVVSRQIIHAIEKGRYNPSLKLSLKMATLFDLPVEEIFNLEGE</sequence>
<dbReference type="GO" id="GO:0003677">
    <property type="term" value="F:DNA binding"/>
    <property type="evidence" value="ECO:0007669"/>
    <property type="project" value="UniProtKB-KW"/>
</dbReference>
<dbReference type="PANTHER" id="PTHR46558">
    <property type="entry name" value="TRACRIPTIONAL REGULATORY PROTEIN-RELATED-RELATED"/>
    <property type="match status" value="1"/>
</dbReference>
<reference evidence="3 4" key="1">
    <citation type="submission" date="2020-03" db="EMBL/GenBank/DDBJ databases">
        <title>Soil Listeria distribution.</title>
        <authorList>
            <person name="Liao J."/>
            <person name="Wiedmann M."/>
        </authorList>
    </citation>
    <scope>NUCLEOTIDE SEQUENCE [LARGE SCALE GENOMIC DNA]</scope>
    <source>
        <strain evidence="3 4">FSL L7-1829</strain>
    </source>
</reference>
<dbReference type="SUPFAM" id="SSF47413">
    <property type="entry name" value="lambda repressor-like DNA-binding domains"/>
    <property type="match status" value="1"/>
</dbReference>
<proteinExistence type="predicted"/>
<organism evidence="3 4">
    <name type="scientific">Listeria welshimeri</name>
    <dbReference type="NCBI Taxonomy" id="1643"/>
    <lineage>
        <taxon>Bacteria</taxon>
        <taxon>Bacillati</taxon>
        <taxon>Bacillota</taxon>
        <taxon>Bacilli</taxon>
        <taxon>Bacillales</taxon>
        <taxon>Listeriaceae</taxon>
        <taxon>Listeria</taxon>
    </lineage>
</organism>
<evidence type="ECO:0000313" key="3">
    <source>
        <dbReference type="EMBL" id="MBC1323845.1"/>
    </source>
</evidence>
<dbReference type="EMBL" id="JAAROP010000019">
    <property type="protein sequence ID" value="MBC1323845.1"/>
    <property type="molecule type" value="Genomic_DNA"/>
</dbReference>
<evidence type="ECO:0000259" key="2">
    <source>
        <dbReference type="PROSITE" id="PS50943"/>
    </source>
</evidence>
<evidence type="ECO:0000256" key="1">
    <source>
        <dbReference type="ARBA" id="ARBA00023125"/>
    </source>
</evidence>
<accession>A0A7X0T759</accession>
<dbReference type="CDD" id="cd00093">
    <property type="entry name" value="HTH_XRE"/>
    <property type="match status" value="1"/>
</dbReference>
<gene>
    <name evidence="3" type="ORF">HB853_12980</name>
</gene>